<organism evidence="2">
    <name type="scientific">Streptomyces sp. NBC_00003</name>
    <dbReference type="NCBI Taxonomy" id="2903608"/>
    <lineage>
        <taxon>Bacteria</taxon>
        <taxon>Bacillati</taxon>
        <taxon>Actinomycetota</taxon>
        <taxon>Actinomycetes</taxon>
        <taxon>Kitasatosporales</taxon>
        <taxon>Streptomycetaceae</taxon>
        <taxon>Streptomyces</taxon>
    </lineage>
</organism>
<protein>
    <submittedName>
        <fullName evidence="2">Uncharacterized protein</fullName>
    </submittedName>
</protein>
<dbReference type="EMBL" id="CP108318">
    <property type="protein sequence ID" value="WTW66167.1"/>
    <property type="molecule type" value="Genomic_DNA"/>
</dbReference>
<proteinExistence type="predicted"/>
<name>A0AAU2VF70_9ACTN</name>
<keyword evidence="1" id="KW-1133">Transmembrane helix</keyword>
<evidence type="ECO:0000256" key="1">
    <source>
        <dbReference type="SAM" id="Phobius"/>
    </source>
</evidence>
<accession>A0AAU2VF70</accession>
<reference evidence="2" key="1">
    <citation type="submission" date="2022-10" db="EMBL/GenBank/DDBJ databases">
        <title>The complete genomes of actinobacterial strains from the NBC collection.</title>
        <authorList>
            <person name="Joergensen T.S."/>
            <person name="Alvarez Arevalo M."/>
            <person name="Sterndorff E.B."/>
            <person name="Faurdal D."/>
            <person name="Vuksanovic O."/>
            <person name="Mourched A.-S."/>
            <person name="Charusanti P."/>
            <person name="Shaw S."/>
            <person name="Blin K."/>
            <person name="Weber T."/>
        </authorList>
    </citation>
    <scope>NUCLEOTIDE SEQUENCE</scope>
    <source>
        <strain evidence="2">NBC_00003</strain>
    </source>
</reference>
<feature type="transmembrane region" description="Helical" evidence="1">
    <location>
        <begin position="23"/>
        <end position="43"/>
    </location>
</feature>
<feature type="transmembrane region" description="Helical" evidence="1">
    <location>
        <begin position="112"/>
        <end position="132"/>
    </location>
</feature>
<sequence length="133" mass="14576">MSIDEAAARSGVQSELRRKVRCVLTYVLLHGAAWLAISQTVWWDDSFLEIMELGAAMLVFIGGPSLLIALVAVSEHRRMDVVQFRILLGMSLILCVWPLLGSSASEPLLFQVMAQIAFAALVPTPLVPANWAK</sequence>
<dbReference type="AlphaFoldDB" id="A0AAU2VF70"/>
<keyword evidence="1" id="KW-0472">Membrane</keyword>
<evidence type="ECO:0000313" key="2">
    <source>
        <dbReference type="EMBL" id="WTW66167.1"/>
    </source>
</evidence>
<feature type="transmembrane region" description="Helical" evidence="1">
    <location>
        <begin position="55"/>
        <end position="73"/>
    </location>
</feature>
<gene>
    <name evidence="2" type="ORF">OG549_39175</name>
</gene>
<keyword evidence="1" id="KW-0812">Transmembrane</keyword>
<feature type="transmembrane region" description="Helical" evidence="1">
    <location>
        <begin position="82"/>
        <end position="100"/>
    </location>
</feature>